<dbReference type="CDD" id="cd00167">
    <property type="entry name" value="SANT"/>
    <property type="match status" value="1"/>
</dbReference>
<protein>
    <submittedName>
        <fullName evidence="3">8990_t:CDS:1</fullName>
    </submittedName>
</protein>
<feature type="compositionally biased region" description="Acidic residues" evidence="1">
    <location>
        <begin position="59"/>
        <end position="71"/>
    </location>
</feature>
<evidence type="ECO:0000313" key="3">
    <source>
        <dbReference type="EMBL" id="CAG8667359.1"/>
    </source>
</evidence>
<dbReference type="EMBL" id="CAJVPP010005580">
    <property type="protein sequence ID" value="CAG8667359.1"/>
    <property type="molecule type" value="Genomic_DNA"/>
</dbReference>
<reference evidence="3" key="1">
    <citation type="submission" date="2021-06" db="EMBL/GenBank/DDBJ databases">
        <authorList>
            <person name="Kallberg Y."/>
            <person name="Tangrot J."/>
            <person name="Rosling A."/>
        </authorList>
    </citation>
    <scope>NUCLEOTIDE SEQUENCE</scope>
    <source>
        <strain evidence="3">87-6 pot B 2015</strain>
    </source>
</reference>
<dbReference type="Gene3D" id="1.10.10.60">
    <property type="entry name" value="Homeodomain-like"/>
    <property type="match status" value="1"/>
</dbReference>
<name>A0A9N9E7P1_FUNMO</name>
<proteinExistence type="predicted"/>
<organism evidence="3 4">
    <name type="scientific">Funneliformis mosseae</name>
    <name type="common">Endomycorrhizal fungus</name>
    <name type="synonym">Glomus mosseae</name>
    <dbReference type="NCBI Taxonomy" id="27381"/>
    <lineage>
        <taxon>Eukaryota</taxon>
        <taxon>Fungi</taxon>
        <taxon>Fungi incertae sedis</taxon>
        <taxon>Mucoromycota</taxon>
        <taxon>Glomeromycotina</taxon>
        <taxon>Glomeromycetes</taxon>
        <taxon>Glomerales</taxon>
        <taxon>Glomeraceae</taxon>
        <taxon>Funneliformis</taxon>
    </lineage>
</organism>
<evidence type="ECO:0000313" key="4">
    <source>
        <dbReference type="Proteomes" id="UP000789375"/>
    </source>
</evidence>
<comment type="caution">
    <text evidence="3">The sequence shown here is derived from an EMBL/GenBank/DDBJ whole genome shotgun (WGS) entry which is preliminary data.</text>
</comment>
<feature type="region of interest" description="Disordered" evidence="1">
    <location>
        <begin position="1"/>
        <end position="164"/>
    </location>
</feature>
<accession>A0A9N9E7P1</accession>
<dbReference type="Proteomes" id="UP000789375">
    <property type="component" value="Unassembled WGS sequence"/>
</dbReference>
<dbReference type="SUPFAM" id="SSF46689">
    <property type="entry name" value="Homeodomain-like"/>
    <property type="match status" value="1"/>
</dbReference>
<feature type="domain" description="Myb-like" evidence="2">
    <location>
        <begin position="154"/>
        <end position="207"/>
    </location>
</feature>
<evidence type="ECO:0000256" key="1">
    <source>
        <dbReference type="SAM" id="MobiDB-lite"/>
    </source>
</evidence>
<sequence length="222" mass="25342">MDQEMDECKTPTSSRNNTQNMIIDVMSRNNTQQTDQNMDDDEYESLNKSRNNTQQTNQELDENGEDNDDVGNQEVESPPSNKKRKRITKKKGETQEENESSTSNNKSNKRASSTAQKKSNTIKSKKKSVPQTATSDIEETNDKLTTSEKPAKTKKSVGRNPWTLEDDKRLTDAVLVNLQDVPWSKIARENFPNRDRSGCYSRWNVIKKRLYQDINGGGSDEK</sequence>
<feature type="compositionally biased region" description="Polar residues" evidence="1">
    <location>
        <begin position="10"/>
        <end position="21"/>
    </location>
</feature>
<dbReference type="SMART" id="SM00717">
    <property type="entry name" value="SANT"/>
    <property type="match status" value="1"/>
</dbReference>
<dbReference type="PROSITE" id="PS50090">
    <property type="entry name" value="MYB_LIKE"/>
    <property type="match status" value="1"/>
</dbReference>
<dbReference type="AlphaFoldDB" id="A0A9N9E7P1"/>
<feature type="compositionally biased region" description="Polar residues" evidence="1">
    <location>
        <begin position="46"/>
        <end position="56"/>
    </location>
</feature>
<evidence type="ECO:0000259" key="2">
    <source>
        <dbReference type="PROSITE" id="PS50090"/>
    </source>
</evidence>
<keyword evidence="4" id="KW-1185">Reference proteome</keyword>
<gene>
    <name evidence="3" type="ORF">FMOSSE_LOCUS12237</name>
</gene>
<feature type="compositionally biased region" description="Basic and acidic residues" evidence="1">
    <location>
        <begin position="140"/>
        <end position="151"/>
    </location>
</feature>
<dbReference type="InterPro" id="IPR001005">
    <property type="entry name" value="SANT/Myb"/>
</dbReference>
<dbReference type="InterPro" id="IPR009057">
    <property type="entry name" value="Homeodomain-like_sf"/>
</dbReference>